<evidence type="ECO:0000256" key="8">
    <source>
        <dbReference type="PROSITE-ProRule" id="PRU00284"/>
    </source>
</evidence>
<evidence type="ECO:0000256" key="3">
    <source>
        <dbReference type="ARBA" id="ARBA00022692"/>
    </source>
</evidence>
<dbReference type="Proteomes" id="UP000601597">
    <property type="component" value="Unassembled WGS sequence"/>
</dbReference>
<dbReference type="SMART" id="SM00283">
    <property type="entry name" value="MA"/>
    <property type="match status" value="1"/>
</dbReference>
<dbReference type="InterPro" id="IPR004090">
    <property type="entry name" value="Chemotax_Me-accpt_rcpt"/>
</dbReference>
<keyword evidence="2" id="KW-0145">Chemotaxis</keyword>
<evidence type="ECO:0000256" key="9">
    <source>
        <dbReference type="SAM" id="Phobius"/>
    </source>
</evidence>
<evidence type="ECO:0000256" key="1">
    <source>
        <dbReference type="ARBA" id="ARBA00004370"/>
    </source>
</evidence>
<dbReference type="Gene3D" id="1.10.287.950">
    <property type="entry name" value="Methyl-accepting chemotaxis protein"/>
    <property type="match status" value="1"/>
</dbReference>
<feature type="transmembrane region" description="Helical" evidence="9">
    <location>
        <begin position="34"/>
        <end position="55"/>
    </location>
</feature>
<dbReference type="PANTHER" id="PTHR32089">
    <property type="entry name" value="METHYL-ACCEPTING CHEMOTAXIS PROTEIN MCPB"/>
    <property type="match status" value="1"/>
</dbReference>
<comment type="caution">
    <text evidence="11">The sequence shown here is derived from an EMBL/GenBank/DDBJ whole genome shotgun (WGS) entry which is preliminary data.</text>
</comment>
<dbReference type="InterPro" id="IPR004089">
    <property type="entry name" value="MCPsignal_dom"/>
</dbReference>
<comment type="subcellular location">
    <subcellularLocation>
        <location evidence="1">Membrane</location>
    </subcellularLocation>
</comment>
<evidence type="ECO:0000259" key="10">
    <source>
        <dbReference type="PROSITE" id="PS50111"/>
    </source>
</evidence>
<evidence type="ECO:0000313" key="12">
    <source>
        <dbReference type="Proteomes" id="UP000601597"/>
    </source>
</evidence>
<keyword evidence="6 8" id="KW-0807">Transducer</keyword>
<dbReference type="RefSeq" id="WP_189576584.1">
    <property type="nucleotide sequence ID" value="NZ_BMXV01000005.1"/>
</dbReference>
<evidence type="ECO:0000256" key="7">
    <source>
        <dbReference type="ARBA" id="ARBA00029447"/>
    </source>
</evidence>
<dbReference type="PROSITE" id="PS50111">
    <property type="entry name" value="CHEMOTAXIS_TRANSDUC_2"/>
    <property type="match status" value="1"/>
</dbReference>
<dbReference type="PANTHER" id="PTHR32089:SF120">
    <property type="entry name" value="METHYL-ACCEPTING CHEMOTAXIS PROTEIN TLPQ"/>
    <property type="match status" value="1"/>
</dbReference>
<keyword evidence="4 9" id="KW-1133">Transmembrane helix</keyword>
<evidence type="ECO:0000313" key="11">
    <source>
        <dbReference type="EMBL" id="GGY75330.1"/>
    </source>
</evidence>
<evidence type="ECO:0000256" key="4">
    <source>
        <dbReference type="ARBA" id="ARBA00022989"/>
    </source>
</evidence>
<feature type="domain" description="Methyl-accepting transducer" evidence="10">
    <location>
        <begin position="102"/>
        <end position="338"/>
    </location>
</feature>
<dbReference type="CDD" id="cd11386">
    <property type="entry name" value="MCP_signal"/>
    <property type="match status" value="1"/>
</dbReference>
<keyword evidence="12" id="KW-1185">Reference proteome</keyword>
<evidence type="ECO:0000256" key="2">
    <source>
        <dbReference type="ARBA" id="ARBA00022500"/>
    </source>
</evidence>
<keyword evidence="3 9" id="KW-0812">Transmembrane</keyword>
<dbReference type="PRINTS" id="PR00260">
    <property type="entry name" value="CHEMTRNSDUCR"/>
</dbReference>
<reference evidence="12" key="1">
    <citation type="journal article" date="2019" name="Int. J. Syst. Evol. Microbiol.">
        <title>The Global Catalogue of Microorganisms (GCM) 10K type strain sequencing project: providing services to taxonomists for standard genome sequencing and annotation.</title>
        <authorList>
            <consortium name="The Broad Institute Genomics Platform"/>
            <consortium name="The Broad Institute Genome Sequencing Center for Infectious Disease"/>
            <person name="Wu L."/>
            <person name="Ma J."/>
        </authorList>
    </citation>
    <scope>NUCLEOTIDE SEQUENCE [LARGE SCALE GENOMIC DNA]</scope>
    <source>
        <strain evidence="12">KCTC 22280</strain>
    </source>
</reference>
<dbReference type="SUPFAM" id="SSF58104">
    <property type="entry name" value="Methyl-accepting chemotaxis protein (MCP) signaling domain"/>
    <property type="match status" value="1"/>
</dbReference>
<name>A0ABQ3B5A6_9GAMM</name>
<evidence type="ECO:0000256" key="6">
    <source>
        <dbReference type="ARBA" id="ARBA00023224"/>
    </source>
</evidence>
<dbReference type="EMBL" id="BMXV01000005">
    <property type="protein sequence ID" value="GGY75330.1"/>
    <property type="molecule type" value="Genomic_DNA"/>
</dbReference>
<comment type="similarity">
    <text evidence="7">Belongs to the methyl-accepting chemotaxis (MCP) protein family.</text>
</comment>
<dbReference type="Pfam" id="PF00015">
    <property type="entry name" value="MCPsignal"/>
    <property type="match status" value="1"/>
</dbReference>
<keyword evidence="5 9" id="KW-0472">Membrane</keyword>
<protein>
    <submittedName>
        <fullName evidence="11">Chemotaxis transducer</fullName>
    </submittedName>
</protein>
<organism evidence="11 12">
    <name type="scientific">Marinobacter zhanjiangensis</name>
    <dbReference type="NCBI Taxonomy" id="578215"/>
    <lineage>
        <taxon>Bacteria</taxon>
        <taxon>Pseudomonadati</taxon>
        <taxon>Pseudomonadota</taxon>
        <taxon>Gammaproteobacteria</taxon>
        <taxon>Pseudomonadales</taxon>
        <taxon>Marinobacteraceae</taxon>
        <taxon>Marinobacter</taxon>
    </lineage>
</organism>
<sequence>MGMPNRFAVVTGLLSLLVVCVVAGVASHLSAGEPWLVTLVSAIAALLMGSLWWLWAMLPMLRATHQLARGELDRSHPWYPRFEPLLEQAATGRTLTDTLSSSADQNAVSAAEVSWAADQLKQRLDRQVSEIRQMTDYAGQVTETVRDSARKAGEAAERAQGASRISGDGRGALESAIGDIRKVHQQSEQNLSLIRDLNDKSDQIQGVTSVIEAIAEQTNLLALNAAIEAARAGEQGRGFAVVADEVRSLASRTTEATAEVAGVLTGIRQATASIVDGVERLSDSVDRGLQSVESVSGSLERIGHEADQLEGEVFAIADSDRENERNLEQILQGVETLRDEMSESDRGVGELATQAARLMDLAEQANAAFAASSRESYHRFFYEQASSAADAIGKRFEQALAQGELSESQLFDQHRTPIPGTTPTKYHSGFDEFTDRVLPEIQEPVAASHDALVFAIATAPDGYVPTHNRVFAHKPTGNPEQDLVRSRSKRLFNDRTGARCGSHTDTMLLQTYRRDTGEIMHDLSVPIFVNGRHWGGLRLGYKPSTGDAG</sequence>
<evidence type="ECO:0000256" key="5">
    <source>
        <dbReference type="ARBA" id="ARBA00023136"/>
    </source>
</evidence>
<accession>A0ABQ3B5A6</accession>
<proteinExistence type="inferred from homology"/>
<gene>
    <name evidence="11" type="ORF">GCM10007071_23190</name>
</gene>